<feature type="domain" description="FAD dependent oxidoreductase" evidence="2">
    <location>
        <begin position="5"/>
        <end position="255"/>
    </location>
</feature>
<feature type="compositionally biased region" description="Pro residues" evidence="1">
    <location>
        <begin position="330"/>
        <end position="340"/>
    </location>
</feature>
<dbReference type="InterPro" id="IPR036188">
    <property type="entry name" value="FAD/NAD-bd_sf"/>
</dbReference>
<protein>
    <submittedName>
        <fullName evidence="3">FAD-binding oxidoreductase</fullName>
    </submittedName>
</protein>
<organism evidence="3 4">
    <name type="scientific">Nocardioides aromaticivorans</name>
    <dbReference type="NCBI Taxonomy" id="200618"/>
    <lineage>
        <taxon>Bacteria</taxon>
        <taxon>Bacillati</taxon>
        <taxon>Actinomycetota</taxon>
        <taxon>Actinomycetes</taxon>
        <taxon>Propionibacteriales</taxon>
        <taxon>Nocardioidaceae</taxon>
        <taxon>Nocardioides</taxon>
    </lineage>
</organism>
<gene>
    <name evidence="3" type="ORF">CFH99_0035</name>
</gene>
<keyword evidence="4" id="KW-1185">Reference proteome</keyword>
<dbReference type="Gene3D" id="3.30.9.10">
    <property type="entry name" value="D-Amino Acid Oxidase, subunit A, domain 2"/>
    <property type="match status" value="1"/>
</dbReference>
<dbReference type="Proteomes" id="UP000662818">
    <property type="component" value="Chromosome"/>
</dbReference>
<dbReference type="PANTHER" id="PTHR13847:SF281">
    <property type="entry name" value="FAD DEPENDENT OXIDOREDUCTASE DOMAIN-CONTAINING PROTEIN"/>
    <property type="match status" value="1"/>
</dbReference>
<evidence type="ECO:0000256" key="1">
    <source>
        <dbReference type="SAM" id="MobiDB-lite"/>
    </source>
</evidence>
<dbReference type="InterPro" id="IPR006076">
    <property type="entry name" value="FAD-dep_OxRdtase"/>
</dbReference>
<accession>A0ABX7PTC5</accession>
<dbReference type="Gene3D" id="3.50.50.60">
    <property type="entry name" value="FAD/NAD(P)-binding domain"/>
    <property type="match status" value="1"/>
</dbReference>
<name>A0ABX7PTC5_9ACTN</name>
<evidence type="ECO:0000259" key="2">
    <source>
        <dbReference type="Pfam" id="PF01266"/>
    </source>
</evidence>
<dbReference type="PANTHER" id="PTHR13847">
    <property type="entry name" value="SARCOSINE DEHYDROGENASE-RELATED"/>
    <property type="match status" value="1"/>
</dbReference>
<feature type="compositionally biased region" description="Basic residues" evidence="1">
    <location>
        <begin position="313"/>
        <end position="325"/>
    </location>
</feature>
<reference evidence="3 4" key="1">
    <citation type="submission" date="2017-06" db="EMBL/GenBank/DDBJ databases">
        <title>Complete Genome Sequence of the Soil Carbazole-Degrading Bacterium Nocardioides aromaticivorans IC177.</title>
        <authorList>
            <person name="Vejarano F."/>
            <person name="Suzuki-Minakuchi C."/>
            <person name="Ohtsubo Y."/>
            <person name="Tsuda M."/>
            <person name="Okada K."/>
            <person name="Nojiri H."/>
        </authorList>
    </citation>
    <scope>NUCLEOTIDE SEQUENCE [LARGE SCALE GENOMIC DNA]</scope>
    <source>
        <strain evidence="3 4">IC177</strain>
    </source>
</reference>
<proteinExistence type="predicted"/>
<feature type="region of interest" description="Disordered" evidence="1">
    <location>
        <begin position="286"/>
        <end position="340"/>
    </location>
</feature>
<evidence type="ECO:0000313" key="3">
    <source>
        <dbReference type="EMBL" id="QSR28883.1"/>
    </source>
</evidence>
<dbReference type="SUPFAM" id="SSF51905">
    <property type="entry name" value="FAD/NAD(P)-binding domain"/>
    <property type="match status" value="1"/>
</dbReference>
<sequence length="340" mass="37212">MGRVRRVAKILRRAGTKVELGTSEELGIPRGFVGGMHETEGGILNPGKLTRVVRRALLESSARVFEQTKITDVVRTDGRVVLSTPGGQVRAGRVVFATNAFAGEWDITPRHLSVPLWVIEVETAPIDPDRLMELGWTSRSALVTQHNIMENYRLTSRNTIVFGVRRIERGKDFPLPMSEKSPDPALVDELAGAFAHRFPSLADVRVARSWGGWIATTPSWLPVAGQIDGDVFYSVACNGHGLAQAPYVGTLIADLLVDGVRPADLDVLWADKPRFPRPFMMSPLGLRRPGPSTASTTWSTGVAGTLARERSGLRHPRERAARRPRNAASPTPPMRAQPLT</sequence>
<feature type="compositionally biased region" description="Polar residues" evidence="1">
    <location>
        <begin position="292"/>
        <end position="302"/>
    </location>
</feature>
<evidence type="ECO:0000313" key="4">
    <source>
        <dbReference type="Proteomes" id="UP000662818"/>
    </source>
</evidence>
<dbReference type="Pfam" id="PF01266">
    <property type="entry name" value="DAO"/>
    <property type="match status" value="1"/>
</dbReference>
<dbReference type="EMBL" id="CP022295">
    <property type="protein sequence ID" value="QSR28883.1"/>
    <property type="molecule type" value="Genomic_DNA"/>
</dbReference>